<sequence>MTDTPPQIDMPQQTDGRTEVGRKRRAETRARIIAAAFAIFGEENGLFARIEDIVEQAGVTRATFYNHFSGMVDLREAVTREVTHDFLEAVTATVSQIPDSREQCTVAVRYYLRRAQKDRRWAWSMLNMSASGEIFGAETVRQALRTITDGVDNGSLPIPSAELGRDILLGATLAAMGSIAKRDMPENYPEVVAGYILCGLGVDRDAAKSIAHLPLPPLEAAAAND</sequence>
<evidence type="ECO:0000313" key="6">
    <source>
        <dbReference type="Proteomes" id="UP001497045"/>
    </source>
</evidence>
<dbReference type="PANTHER" id="PTHR30055">
    <property type="entry name" value="HTH-TYPE TRANSCRIPTIONAL REGULATOR RUTR"/>
    <property type="match status" value="1"/>
</dbReference>
<reference evidence="5 6" key="1">
    <citation type="submission" date="2024-04" db="EMBL/GenBank/DDBJ databases">
        <title>Aurantiacibacter sp. DGU6 16S ribosomal RNA gene Genome sequencing and assembly.</title>
        <authorList>
            <person name="Park S."/>
        </authorList>
    </citation>
    <scope>NUCLEOTIDE SEQUENCE [LARGE SCALE GENOMIC DNA]</scope>
    <source>
        <strain evidence="5 6">DGU6</strain>
    </source>
</reference>
<dbReference type="Pfam" id="PF21306">
    <property type="entry name" value="TetR_C_40"/>
    <property type="match status" value="1"/>
</dbReference>
<dbReference type="SUPFAM" id="SSF46689">
    <property type="entry name" value="Homeodomain-like"/>
    <property type="match status" value="1"/>
</dbReference>
<proteinExistence type="predicted"/>
<evidence type="ECO:0000313" key="5">
    <source>
        <dbReference type="EMBL" id="MEL1251295.1"/>
    </source>
</evidence>
<name>A0ABU9IFV0_9SPHN</name>
<evidence type="ECO:0000256" key="2">
    <source>
        <dbReference type="PROSITE-ProRule" id="PRU00335"/>
    </source>
</evidence>
<dbReference type="RefSeq" id="WP_341673854.1">
    <property type="nucleotide sequence ID" value="NZ_JBBYHV010000002.1"/>
</dbReference>
<dbReference type="Pfam" id="PF00440">
    <property type="entry name" value="TetR_N"/>
    <property type="match status" value="1"/>
</dbReference>
<protein>
    <submittedName>
        <fullName evidence="5">TetR/AcrR family transcriptional regulator</fullName>
    </submittedName>
</protein>
<feature type="compositionally biased region" description="Polar residues" evidence="3">
    <location>
        <begin position="1"/>
        <end position="15"/>
    </location>
</feature>
<organism evidence="5 6">
    <name type="scientific">Aurantiacibacter gilvus</name>
    <dbReference type="NCBI Taxonomy" id="3139141"/>
    <lineage>
        <taxon>Bacteria</taxon>
        <taxon>Pseudomonadati</taxon>
        <taxon>Pseudomonadota</taxon>
        <taxon>Alphaproteobacteria</taxon>
        <taxon>Sphingomonadales</taxon>
        <taxon>Erythrobacteraceae</taxon>
        <taxon>Aurantiacibacter</taxon>
    </lineage>
</organism>
<keyword evidence="6" id="KW-1185">Reference proteome</keyword>
<dbReference type="InterPro" id="IPR049513">
    <property type="entry name" value="TetR_C_40"/>
</dbReference>
<dbReference type="PROSITE" id="PS50977">
    <property type="entry name" value="HTH_TETR_2"/>
    <property type="match status" value="1"/>
</dbReference>
<dbReference type="PANTHER" id="PTHR30055:SF226">
    <property type="entry name" value="HTH-TYPE TRANSCRIPTIONAL REGULATOR PKSA"/>
    <property type="match status" value="1"/>
</dbReference>
<keyword evidence="1 2" id="KW-0238">DNA-binding</keyword>
<evidence type="ECO:0000259" key="4">
    <source>
        <dbReference type="PROSITE" id="PS50977"/>
    </source>
</evidence>
<dbReference type="Proteomes" id="UP001497045">
    <property type="component" value="Unassembled WGS sequence"/>
</dbReference>
<dbReference type="InterPro" id="IPR001647">
    <property type="entry name" value="HTH_TetR"/>
</dbReference>
<dbReference type="EMBL" id="JBBYHV010000002">
    <property type="protein sequence ID" value="MEL1251295.1"/>
    <property type="molecule type" value="Genomic_DNA"/>
</dbReference>
<comment type="caution">
    <text evidence="5">The sequence shown here is derived from an EMBL/GenBank/DDBJ whole genome shotgun (WGS) entry which is preliminary data.</text>
</comment>
<dbReference type="InterPro" id="IPR009057">
    <property type="entry name" value="Homeodomain-like_sf"/>
</dbReference>
<feature type="DNA-binding region" description="H-T-H motif" evidence="2">
    <location>
        <begin position="49"/>
        <end position="68"/>
    </location>
</feature>
<feature type="region of interest" description="Disordered" evidence="3">
    <location>
        <begin position="1"/>
        <end position="23"/>
    </location>
</feature>
<evidence type="ECO:0000256" key="1">
    <source>
        <dbReference type="ARBA" id="ARBA00023125"/>
    </source>
</evidence>
<accession>A0ABU9IFV0</accession>
<evidence type="ECO:0000256" key="3">
    <source>
        <dbReference type="SAM" id="MobiDB-lite"/>
    </source>
</evidence>
<dbReference type="Gene3D" id="1.10.357.10">
    <property type="entry name" value="Tetracycline Repressor, domain 2"/>
    <property type="match status" value="1"/>
</dbReference>
<feature type="domain" description="HTH tetR-type" evidence="4">
    <location>
        <begin position="26"/>
        <end position="86"/>
    </location>
</feature>
<gene>
    <name evidence="5" type="ORF">AAEO60_11490</name>
</gene>
<dbReference type="InterPro" id="IPR050109">
    <property type="entry name" value="HTH-type_TetR-like_transc_reg"/>
</dbReference>